<proteinExistence type="predicted"/>
<reference evidence="2" key="1">
    <citation type="journal article" date="2019" name="Int. J. Syst. Evol. Microbiol.">
        <title>The Global Catalogue of Microorganisms (GCM) 10K type strain sequencing project: providing services to taxonomists for standard genome sequencing and annotation.</title>
        <authorList>
            <consortium name="The Broad Institute Genomics Platform"/>
            <consortium name="The Broad Institute Genome Sequencing Center for Infectious Disease"/>
            <person name="Wu L."/>
            <person name="Ma J."/>
        </authorList>
    </citation>
    <scope>NUCLEOTIDE SEQUENCE [LARGE SCALE GENOMIC DNA]</scope>
    <source>
        <strain evidence="2">JCM 18410</strain>
    </source>
</reference>
<dbReference type="Gene3D" id="3.40.50.300">
    <property type="entry name" value="P-loop containing nucleotide triphosphate hydrolases"/>
    <property type="match status" value="1"/>
</dbReference>
<dbReference type="CDD" id="cd01983">
    <property type="entry name" value="SIMIBI"/>
    <property type="match status" value="1"/>
</dbReference>
<organism evidence="1 2">
    <name type="scientific">Streptomyces similanensis</name>
    <dbReference type="NCBI Taxonomy" id="1274988"/>
    <lineage>
        <taxon>Bacteria</taxon>
        <taxon>Bacillati</taxon>
        <taxon>Actinomycetota</taxon>
        <taxon>Actinomycetes</taxon>
        <taxon>Kitasatosporales</taxon>
        <taxon>Streptomycetaceae</taxon>
        <taxon>Streptomyces</taxon>
    </lineage>
</organism>
<keyword evidence="2" id="KW-1185">Reference proteome</keyword>
<comment type="caution">
    <text evidence="1">The sequence shown here is derived from an EMBL/GenBank/DDBJ whole genome shotgun (WGS) entry which is preliminary data.</text>
</comment>
<evidence type="ECO:0000313" key="2">
    <source>
        <dbReference type="Proteomes" id="UP001500124"/>
    </source>
</evidence>
<evidence type="ECO:0008006" key="3">
    <source>
        <dbReference type="Google" id="ProtNLM"/>
    </source>
</evidence>
<dbReference type="SUPFAM" id="SSF52540">
    <property type="entry name" value="P-loop containing nucleoside triphosphate hydrolases"/>
    <property type="match status" value="1"/>
</dbReference>
<dbReference type="EMBL" id="BAABKC010000062">
    <property type="protein sequence ID" value="GAA5063664.1"/>
    <property type="molecule type" value="Genomic_DNA"/>
</dbReference>
<accession>A0ABP9KTW6</accession>
<gene>
    <name evidence="1" type="ORF">GCM10023336_43140</name>
</gene>
<dbReference type="Proteomes" id="UP001500124">
    <property type="component" value="Unassembled WGS sequence"/>
</dbReference>
<dbReference type="InterPro" id="IPR027417">
    <property type="entry name" value="P-loop_NTPase"/>
</dbReference>
<name>A0ABP9KTW6_9ACTN</name>
<evidence type="ECO:0000313" key="1">
    <source>
        <dbReference type="EMBL" id="GAA5063664.1"/>
    </source>
</evidence>
<protein>
    <recommendedName>
        <fullName evidence="3">Adenylyl-sulfate kinase</fullName>
    </recommendedName>
</protein>
<sequence length="199" mass="21541">MFPEGRAGLRHPLYSTYAAGMHANSPRDARALFLNGTVGVGKTTVAETVGDLLADAGIPHSVVDLDWLRKSWPAPPGDRFNFGMLLRNLRSVTGHYLDAGATRLVLAGVMEDQDERKLLADAVGAELTVCRLRAELSVIHRRLAQRHDSEPEALRWHLNRSGELDRILSRSAVDDCTVDAGTGSVADVAVAVLRAAGWP</sequence>